<dbReference type="KEGG" id="malk:MalAC0309_2200"/>
<gene>
    <name evidence="2" type="ORF">MalAC0309_2200</name>
</gene>
<sequence>MNDEATAGETMQTEPVRFGAARILVVVVFGVIAAWFLYDGIGSLVNLPQLFDQLGLADETPWAALWLGAVQAPVLFAAAAIVAARQPVGRYALVLIATLGVIAAVRLSLIAVATGVITFFPAG</sequence>
<dbReference type="EMBL" id="AP017315">
    <property type="protein sequence ID" value="BAU33043.1"/>
    <property type="molecule type" value="Genomic_DNA"/>
</dbReference>
<keyword evidence="1" id="KW-1133">Transmembrane helix</keyword>
<dbReference type="Proteomes" id="UP000218965">
    <property type="component" value="Chromosome"/>
</dbReference>
<protein>
    <submittedName>
        <fullName evidence="2">Uncharacterized protein</fullName>
    </submittedName>
</protein>
<dbReference type="RefSeq" id="WP_096422619.1">
    <property type="nucleotide sequence ID" value="NZ_AP017315.1"/>
</dbReference>
<accession>A0A0U4NXV3</accession>
<dbReference type="OrthoDB" id="5121989at2"/>
<keyword evidence="1" id="KW-0472">Membrane</keyword>
<evidence type="ECO:0000256" key="1">
    <source>
        <dbReference type="SAM" id="Phobius"/>
    </source>
</evidence>
<feature type="transmembrane region" description="Helical" evidence="1">
    <location>
        <begin position="91"/>
        <end position="120"/>
    </location>
</feature>
<name>A0A0U4NXV3_9MICO</name>
<reference evidence="2 3" key="2">
    <citation type="submission" date="2016-01" db="EMBL/GenBank/DDBJ databases">
        <title>Microcella alkaliphila JAM AC0309 whole genome shotgun sequence.</title>
        <authorList>
            <person name="Kurata A."/>
            <person name="Hirose Y."/>
            <person name="Kishimoto N."/>
            <person name="Kobayashi T."/>
        </authorList>
    </citation>
    <scope>NUCLEOTIDE SEQUENCE [LARGE SCALE GENOMIC DNA]</scope>
    <source>
        <strain evidence="2 3">JAM AC0309</strain>
    </source>
</reference>
<keyword evidence="1" id="KW-0812">Transmembrane</keyword>
<dbReference type="AlphaFoldDB" id="A0A0U4NXV3"/>
<evidence type="ECO:0000313" key="3">
    <source>
        <dbReference type="Proteomes" id="UP000218965"/>
    </source>
</evidence>
<feature type="transmembrane region" description="Helical" evidence="1">
    <location>
        <begin position="20"/>
        <end position="38"/>
    </location>
</feature>
<evidence type="ECO:0000313" key="2">
    <source>
        <dbReference type="EMBL" id="BAU33043.1"/>
    </source>
</evidence>
<reference evidence="3" key="1">
    <citation type="submission" date="2015-12" db="EMBL/GenBank/DDBJ databases">
        <authorList>
            <person name="Shamseldin A."/>
            <person name="Moawad H."/>
            <person name="Abd El-Rahim W.M."/>
            <person name="Sadowsky M.J."/>
        </authorList>
    </citation>
    <scope>NUCLEOTIDE SEQUENCE [LARGE SCALE GENOMIC DNA]</scope>
    <source>
        <strain evidence="3">JAM AC0309</strain>
    </source>
</reference>
<proteinExistence type="predicted"/>
<feature type="transmembrane region" description="Helical" evidence="1">
    <location>
        <begin position="63"/>
        <end position="84"/>
    </location>
</feature>
<organism evidence="2 3">
    <name type="scientific">Microcella alkaliphila</name>
    <dbReference type="NCBI Taxonomy" id="279828"/>
    <lineage>
        <taxon>Bacteria</taxon>
        <taxon>Bacillati</taxon>
        <taxon>Actinomycetota</taxon>
        <taxon>Actinomycetes</taxon>
        <taxon>Micrococcales</taxon>
        <taxon>Microbacteriaceae</taxon>
        <taxon>Microcella</taxon>
    </lineage>
</organism>